<name>A0A6C0D7A8_9ZZZZ</name>
<proteinExistence type="predicted"/>
<reference evidence="1" key="1">
    <citation type="journal article" date="2020" name="Nature">
        <title>Giant virus diversity and host interactions through global metagenomics.</title>
        <authorList>
            <person name="Schulz F."/>
            <person name="Roux S."/>
            <person name="Paez-Espino D."/>
            <person name="Jungbluth S."/>
            <person name="Walsh D.A."/>
            <person name="Denef V.J."/>
            <person name="McMahon K.D."/>
            <person name="Konstantinidis K.T."/>
            <person name="Eloe-Fadrosh E.A."/>
            <person name="Kyrpides N.C."/>
            <person name="Woyke T."/>
        </authorList>
    </citation>
    <scope>NUCLEOTIDE SEQUENCE</scope>
    <source>
        <strain evidence="1">GVMAG-M-3300023174-129</strain>
    </source>
</reference>
<protein>
    <submittedName>
        <fullName evidence="1">Uncharacterized protein</fullName>
    </submittedName>
</protein>
<accession>A0A6C0D7A8</accession>
<dbReference type="EMBL" id="MN739542">
    <property type="protein sequence ID" value="QHT12242.1"/>
    <property type="molecule type" value="Genomic_DNA"/>
</dbReference>
<sequence>MSKNTILKNWFLEWQNEEICSYKFGYMPRKHAITKFIKEGYIPLISRNGYVFSKNIEILENTIASMLFFYHIDKFYDYNIPINNNYDEHWYHFNFKIPYENWYSFLNYWNDILDDLFANCASQLFGCLIVLAYQYINLEKSSTYLQYLEDNYSNSDDEQSKKEKNIDPYILDQMNKYTSFKNSRKEE</sequence>
<evidence type="ECO:0000313" key="1">
    <source>
        <dbReference type="EMBL" id="QHT12242.1"/>
    </source>
</evidence>
<dbReference type="AlphaFoldDB" id="A0A6C0D7A8"/>
<organism evidence="1">
    <name type="scientific">viral metagenome</name>
    <dbReference type="NCBI Taxonomy" id="1070528"/>
    <lineage>
        <taxon>unclassified sequences</taxon>
        <taxon>metagenomes</taxon>
        <taxon>organismal metagenomes</taxon>
    </lineage>
</organism>